<sequence length="283" mass="31123">MDHFAAVKLLCLEQKDNSLKKPLEEFLSLVPATSFPDNCLCSSLYAGLNTATKEQLSGEGPRGSFARYIEWVLMSCDSPLTVDIIDDDTSPTSYPVPSQHPDCGNWQHEPTAGCERDFAVTFEPESDRSRTSPLSLRNVGLTRKEHTKPREGLCRDVRARERPKQNITTEPKKCGSDQVCEPGAPSVAEGVLVEFEGMVVSPANPPTTESEFLASTWENCFDFGEVNLLPVLPSESDSHVSLPLSHRCLPSSLQFYLSLLSVAWIHLGSAGSHLLLGRDGQYL</sequence>
<accession>A0A3N0Z0U8</accession>
<gene>
    <name evidence="1" type="ORF">DPX16_6052</name>
</gene>
<dbReference type="AlphaFoldDB" id="A0A3N0Z0U8"/>
<name>A0A3N0Z0U8_ANAGA</name>
<proteinExistence type="predicted"/>
<dbReference type="Proteomes" id="UP000281406">
    <property type="component" value="Unassembled WGS sequence"/>
</dbReference>
<protein>
    <submittedName>
        <fullName evidence="1">Uncharacterized protein</fullName>
    </submittedName>
</protein>
<evidence type="ECO:0000313" key="1">
    <source>
        <dbReference type="EMBL" id="ROL52175.1"/>
    </source>
</evidence>
<dbReference type="EMBL" id="RJVU01017312">
    <property type="protein sequence ID" value="ROL52175.1"/>
    <property type="molecule type" value="Genomic_DNA"/>
</dbReference>
<reference evidence="1 2" key="1">
    <citation type="submission" date="2018-10" db="EMBL/GenBank/DDBJ databases">
        <title>Genome assembly for a Yunnan-Guizhou Plateau 3E fish, Anabarilius grahami (Regan), and its evolutionary and genetic applications.</title>
        <authorList>
            <person name="Jiang W."/>
        </authorList>
    </citation>
    <scope>NUCLEOTIDE SEQUENCE [LARGE SCALE GENOMIC DNA]</scope>
    <source>
        <strain evidence="1">AG-KIZ</strain>
        <tissue evidence="1">Muscle</tissue>
    </source>
</reference>
<evidence type="ECO:0000313" key="2">
    <source>
        <dbReference type="Proteomes" id="UP000281406"/>
    </source>
</evidence>
<dbReference type="OrthoDB" id="8964191at2759"/>
<organism evidence="1 2">
    <name type="scientific">Anabarilius grahami</name>
    <name type="common">Kanglang fish</name>
    <name type="synonym">Barilius grahami</name>
    <dbReference type="NCBI Taxonomy" id="495550"/>
    <lineage>
        <taxon>Eukaryota</taxon>
        <taxon>Metazoa</taxon>
        <taxon>Chordata</taxon>
        <taxon>Craniata</taxon>
        <taxon>Vertebrata</taxon>
        <taxon>Euteleostomi</taxon>
        <taxon>Actinopterygii</taxon>
        <taxon>Neopterygii</taxon>
        <taxon>Teleostei</taxon>
        <taxon>Ostariophysi</taxon>
        <taxon>Cypriniformes</taxon>
        <taxon>Xenocyprididae</taxon>
        <taxon>Xenocypridinae</taxon>
        <taxon>Xenocypridinae incertae sedis</taxon>
        <taxon>Anabarilius</taxon>
    </lineage>
</organism>
<comment type="caution">
    <text evidence="1">The sequence shown here is derived from an EMBL/GenBank/DDBJ whole genome shotgun (WGS) entry which is preliminary data.</text>
</comment>
<keyword evidence="2" id="KW-1185">Reference proteome</keyword>